<reference evidence="2 3" key="2">
    <citation type="submission" date="2013-02" db="EMBL/GenBank/DDBJ databases">
        <title>The Genome Sequence of Plasmodium falciparum Tanzania (2000708).</title>
        <authorList>
            <consortium name="The Broad Institute Genome Sequencing Platform"/>
            <consortium name="The Broad Institute Genome Sequencing Center for Infectious Disease"/>
            <person name="Neafsey D."/>
            <person name="Cheeseman I."/>
            <person name="Volkman S."/>
            <person name="Adams J."/>
            <person name="Walker B."/>
            <person name="Young S.K."/>
            <person name="Zeng Q."/>
            <person name="Gargeya S."/>
            <person name="Fitzgerald M."/>
            <person name="Haas B."/>
            <person name="Abouelleil A."/>
            <person name="Alvarado L."/>
            <person name="Arachchi H.M."/>
            <person name="Berlin A.M."/>
            <person name="Chapman S.B."/>
            <person name="Dewar J."/>
            <person name="Goldberg J."/>
            <person name="Griggs A."/>
            <person name="Gujja S."/>
            <person name="Hansen M."/>
            <person name="Howarth C."/>
            <person name="Imamovic A."/>
            <person name="Larimer J."/>
            <person name="McCowan C."/>
            <person name="Murphy C."/>
            <person name="Neiman D."/>
            <person name="Pearson M."/>
            <person name="Priest M."/>
            <person name="Roberts A."/>
            <person name="Saif S."/>
            <person name="Shea T."/>
            <person name="Sisk P."/>
            <person name="Sykes S."/>
            <person name="Wortman J."/>
            <person name="Nusbaum C."/>
            <person name="Birren B."/>
        </authorList>
    </citation>
    <scope>NUCLEOTIDE SEQUENCE [LARGE SCALE GENOMIC DNA]</scope>
    <source>
        <strain evidence="3">Tanzania (2000708)</strain>
    </source>
</reference>
<accession>A0A024W7T9</accession>
<dbReference type="Proteomes" id="UP000030708">
    <property type="component" value="Unassembled WGS sequence"/>
</dbReference>
<dbReference type="eggNOG" id="ENOG502SVFD">
    <property type="taxonomic scope" value="Eukaryota"/>
</dbReference>
<keyword evidence="1" id="KW-0472">Membrane</keyword>
<proteinExistence type="predicted"/>
<feature type="transmembrane region" description="Helical" evidence="1">
    <location>
        <begin position="870"/>
        <end position="893"/>
    </location>
</feature>
<feature type="transmembrane region" description="Helical" evidence="1">
    <location>
        <begin position="1051"/>
        <end position="1072"/>
    </location>
</feature>
<protein>
    <submittedName>
        <fullName evidence="2">Uncharacterized protein</fullName>
    </submittedName>
</protein>
<dbReference type="EMBL" id="KI926401">
    <property type="protein sequence ID" value="ETW36757.1"/>
    <property type="molecule type" value="Genomic_DNA"/>
</dbReference>
<sequence>MIRSTYLRYTYKYRNIKNVKENFGDIYYSFGKNNYTRVEKKKYDVNCCKNIEDIKDEKDLEYFFYNYDKTNIDDIFNDYKYLINCKNHQKECSRKEMFEKAYIIKYISNNVQLFHFIKSKNIFHENKPPLQGDNNNNNNFKNFANFNNNHYNIWNQTNRYCGDQKYGQQNIYYIHNIEKAKINKEEILKNKDKNKCLQYVFDNDVYKFITHIKKCDIWNYKDKIVHKNYIHYHIFFPITYMDIEKRENCKMNTQNISYYINSNIFLHDVHRYNKDIFIDVIKKMNYKLLNSQDIKNLLIILTLLHHNNISFSTEKNNIIKNNNHDNTNNKIIYKNKEYINKRIFMDMFTNIYKTICSKRNNISFIYLYDYLLIMTLNEIKNKEYYISIVETLSNYMNLINKITNNNNNNNDNNIGDNHNNENIIYNNNNENIIYNNNCDSVLGSNSYNFYHNHENNTKQTYNKMNEQNKNYPQTEINLDHVITNSLNESHTCNIENIKRDQNDNHNNFINPDNIYDDDDVNRNFYDISKNDYLKNGEVTINNNASIINNIIDYENKSIQLSKRNYIYLQKKLYTIKNILISKILLIYIMKYIFGHIDNNILYAHSDLICENLELIPPLLVTNFIFTIGTCKYIDEFCMFMLAKYVQNNIQKYTCNEISIIVNTYADASLEDVSFYETICDYMKWHFNKFSSIDIIKIIYAFSKVRIRDIELLKMSYEKINHYLIEREKKFNITAQLKIIDFKKKKENRRYIQSQNYLKVSKNVNNEQNYYHNNEQNYYHNNEQNYYHNNEQNYYHNNAQNYYHNNMCNNNTNILKNKENIKKNNYIINKYLCAYALIAAGKLDYVENVDKLFVHLKESIINDGIDIRGILWMPIAITSFLSSQCIFNFLPIYINLISQAFKKTQSPKLLSLLIRRHNILLHTIQTDIIPKKYIDQRTLNNLYHICKSKKDNSKEKLFVPDSSTFHIEVSNALLSLDIPHQKEVNIYPFTIDIYIQTSQNVSEQQLKKDNSYGEYHLNQHNLHTKLNKTNTFSYEHDTNFEQKKKKKKKKKFGLSPIFFLTMSYLFLLQYILIQSFCYNSFKL</sequence>
<keyword evidence="1" id="KW-0812">Transmembrane</keyword>
<evidence type="ECO:0000256" key="1">
    <source>
        <dbReference type="SAM" id="Phobius"/>
    </source>
</evidence>
<dbReference type="AlphaFoldDB" id="A0A024W7T9"/>
<dbReference type="OrthoDB" id="365359at2759"/>
<organism evidence="2 3">
    <name type="scientific">Plasmodium falciparum Tanzania</name>
    <name type="common">2000708</name>
    <dbReference type="NCBI Taxonomy" id="1036725"/>
    <lineage>
        <taxon>Eukaryota</taxon>
        <taxon>Sar</taxon>
        <taxon>Alveolata</taxon>
        <taxon>Apicomplexa</taxon>
        <taxon>Aconoidasida</taxon>
        <taxon>Haemosporida</taxon>
        <taxon>Plasmodiidae</taxon>
        <taxon>Plasmodium</taxon>
        <taxon>Plasmodium (Laverania)</taxon>
    </lineage>
</organism>
<evidence type="ECO:0000313" key="2">
    <source>
        <dbReference type="EMBL" id="ETW36757.1"/>
    </source>
</evidence>
<gene>
    <name evidence="2" type="ORF">PFTANZ_02580</name>
</gene>
<evidence type="ECO:0000313" key="3">
    <source>
        <dbReference type="Proteomes" id="UP000030708"/>
    </source>
</evidence>
<keyword evidence="1" id="KW-1133">Transmembrane helix</keyword>
<reference evidence="2 3" key="1">
    <citation type="submission" date="2013-02" db="EMBL/GenBank/DDBJ databases">
        <title>The Genome Annotation of Plasmodium falciparum Tanzania (2000708).</title>
        <authorList>
            <consortium name="The Broad Institute Genome Sequencing Platform"/>
            <consortium name="The Broad Institute Genome Sequencing Center for Infectious Disease"/>
            <person name="Neafsey D."/>
            <person name="Hoffman S."/>
            <person name="Volkman S."/>
            <person name="Rosenthal P."/>
            <person name="Walker B."/>
            <person name="Young S.K."/>
            <person name="Zeng Q."/>
            <person name="Gargeya S."/>
            <person name="Fitzgerald M."/>
            <person name="Haas B."/>
            <person name="Abouelleil A."/>
            <person name="Allen A.W."/>
            <person name="Alvarado L."/>
            <person name="Arachchi H.M."/>
            <person name="Berlin A.M."/>
            <person name="Chapman S.B."/>
            <person name="Gainer-Dewar J."/>
            <person name="Goldberg J."/>
            <person name="Griggs A."/>
            <person name="Gujja S."/>
            <person name="Hansen M."/>
            <person name="Howarth C."/>
            <person name="Imamovic A."/>
            <person name="Ireland A."/>
            <person name="Larimer J."/>
            <person name="McCowan C."/>
            <person name="Murphy C."/>
            <person name="Pearson M."/>
            <person name="Poon T.W."/>
            <person name="Priest M."/>
            <person name="Roberts A."/>
            <person name="Saif S."/>
            <person name="Shea T."/>
            <person name="Sisk P."/>
            <person name="Sykes S."/>
            <person name="Wortman J."/>
            <person name="Nusbaum C."/>
            <person name="Birren B."/>
        </authorList>
    </citation>
    <scope>NUCLEOTIDE SEQUENCE [LARGE SCALE GENOMIC DNA]</scope>
    <source>
        <strain evidence="3">Tanzania (2000708)</strain>
    </source>
</reference>
<name>A0A024W7T9_PLAFA</name>